<proteinExistence type="predicted"/>
<accession>A0A9Q3FK71</accession>
<dbReference type="OrthoDB" id="413361at2759"/>
<reference evidence="2" key="1">
    <citation type="submission" date="2021-03" db="EMBL/GenBank/DDBJ databases">
        <title>Draft genome sequence of rust myrtle Austropuccinia psidii MF-1, a brazilian biotype.</title>
        <authorList>
            <person name="Quecine M.C."/>
            <person name="Pachon D.M.R."/>
            <person name="Bonatelli M.L."/>
            <person name="Correr F.H."/>
            <person name="Franceschini L.M."/>
            <person name="Leite T.F."/>
            <person name="Margarido G.R.A."/>
            <person name="Almeida C.A."/>
            <person name="Ferrarezi J.A."/>
            <person name="Labate C.A."/>
        </authorList>
    </citation>
    <scope>NUCLEOTIDE SEQUENCE</scope>
    <source>
        <strain evidence="2">MF-1</strain>
    </source>
</reference>
<dbReference type="Pfam" id="PF07727">
    <property type="entry name" value="RVT_2"/>
    <property type="match status" value="1"/>
</dbReference>
<gene>
    <name evidence="2" type="ORF">O181_079692</name>
</gene>
<evidence type="ECO:0000313" key="3">
    <source>
        <dbReference type="Proteomes" id="UP000765509"/>
    </source>
</evidence>
<evidence type="ECO:0000259" key="1">
    <source>
        <dbReference type="Pfam" id="PF07727"/>
    </source>
</evidence>
<keyword evidence="3" id="KW-1185">Reference proteome</keyword>
<dbReference type="InterPro" id="IPR013103">
    <property type="entry name" value="RVT_2"/>
</dbReference>
<sequence length="154" mass="17759">MTSTNKTDWIGAINEEIGSMVTEKVFKPFHLHDALKEVPHDRILGMKWVFTKKPNRFKDRLVAHGFWQIQGINYDETFTPTPTFNSLHLLFSTSCLKNWRVRTFDMKVAFLHSIIDKLVYVWPPIGMNIPKNKVLKLNKALYGTNRHLGAGGCT</sequence>
<organism evidence="2 3">
    <name type="scientific">Austropuccinia psidii MF-1</name>
    <dbReference type="NCBI Taxonomy" id="1389203"/>
    <lineage>
        <taxon>Eukaryota</taxon>
        <taxon>Fungi</taxon>
        <taxon>Dikarya</taxon>
        <taxon>Basidiomycota</taxon>
        <taxon>Pucciniomycotina</taxon>
        <taxon>Pucciniomycetes</taxon>
        <taxon>Pucciniales</taxon>
        <taxon>Sphaerophragmiaceae</taxon>
        <taxon>Austropuccinia</taxon>
    </lineage>
</organism>
<dbReference type="EMBL" id="AVOT02044611">
    <property type="protein sequence ID" value="MBW0539977.1"/>
    <property type="molecule type" value="Genomic_DNA"/>
</dbReference>
<name>A0A9Q3FK71_9BASI</name>
<dbReference type="AlphaFoldDB" id="A0A9Q3FK71"/>
<feature type="domain" description="Reverse transcriptase Ty1/copia-type" evidence="1">
    <location>
        <begin position="39"/>
        <end position="144"/>
    </location>
</feature>
<evidence type="ECO:0000313" key="2">
    <source>
        <dbReference type="EMBL" id="MBW0539977.1"/>
    </source>
</evidence>
<dbReference type="Proteomes" id="UP000765509">
    <property type="component" value="Unassembled WGS sequence"/>
</dbReference>
<protein>
    <recommendedName>
        <fullName evidence="1">Reverse transcriptase Ty1/copia-type domain-containing protein</fullName>
    </recommendedName>
</protein>
<comment type="caution">
    <text evidence="2">The sequence shown here is derived from an EMBL/GenBank/DDBJ whole genome shotgun (WGS) entry which is preliminary data.</text>
</comment>